<evidence type="ECO:0000313" key="2">
    <source>
        <dbReference type="Proteomes" id="UP000726737"/>
    </source>
</evidence>
<name>A0A9P6TTP8_9FUNG</name>
<sequence>MASLILALTPEMVSVVNRSPAVSWDLSDQRLNLFADVFRQYWTPEQLILTKPESTMIACQWSTNPLP</sequence>
<protein>
    <submittedName>
        <fullName evidence="1">Uncharacterized protein</fullName>
    </submittedName>
</protein>
<dbReference type="EMBL" id="JAAAJA010002361">
    <property type="protein sequence ID" value="KAG0241100.1"/>
    <property type="molecule type" value="Genomic_DNA"/>
</dbReference>
<feature type="non-terminal residue" evidence="1">
    <location>
        <position position="67"/>
    </location>
</feature>
<proteinExistence type="predicted"/>
<organism evidence="1 2">
    <name type="scientific">Mortierella polycephala</name>
    <dbReference type="NCBI Taxonomy" id="41804"/>
    <lineage>
        <taxon>Eukaryota</taxon>
        <taxon>Fungi</taxon>
        <taxon>Fungi incertae sedis</taxon>
        <taxon>Mucoromycota</taxon>
        <taxon>Mortierellomycotina</taxon>
        <taxon>Mortierellomycetes</taxon>
        <taxon>Mortierellales</taxon>
        <taxon>Mortierellaceae</taxon>
        <taxon>Mortierella</taxon>
    </lineage>
</organism>
<dbReference type="AlphaFoldDB" id="A0A9P6TTP8"/>
<keyword evidence="2" id="KW-1185">Reference proteome</keyword>
<dbReference type="OrthoDB" id="689350at2759"/>
<gene>
    <name evidence="1" type="ORF">BG011_003582</name>
</gene>
<accession>A0A9P6TTP8</accession>
<evidence type="ECO:0000313" key="1">
    <source>
        <dbReference type="EMBL" id="KAG0241100.1"/>
    </source>
</evidence>
<reference evidence="1" key="1">
    <citation type="journal article" date="2020" name="Fungal Divers.">
        <title>Resolving the Mortierellaceae phylogeny through synthesis of multi-gene phylogenetics and phylogenomics.</title>
        <authorList>
            <person name="Vandepol N."/>
            <person name="Liber J."/>
            <person name="Desiro A."/>
            <person name="Na H."/>
            <person name="Kennedy M."/>
            <person name="Barry K."/>
            <person name="Grigoriev I.V."/>
            <person name="Miller A.N."/>
            <person name="O'Donnell K."/>
            <person name="Stajich J.E."/>
            <person name="Bonito G."/>
        </authorList>
    </citation>
    <scope>NUCLEOTIDE SEQUENCE</scope>
    <source>
        <strain evidence="1">KOD948</strain>
    </source>
</reference>
<dbReference type="Proteomes" id="UP000726737">
    <property type="component" value="Unassembled WGS sequence"/>
</dbReference>
<comment type="caution">
    <text evidence="1">The sequence shown here is derived from an EMBL/GenBank/DDBJ whole genome shotgun (WGS) entry which is preliminary data.</text>
</comment>